<organism evidence="1 2">
    <name type="scientific">Variovorax robiniae</name>
    <dbReference type="NCBI Taxonomy" id="1836199"/>
    <lineage>
        <taxon>Bacteria</taxon>
        <taxon>Pseudomonadati</taxon>
        <taxon>Pseudomonadota</taxon>
        <taxon>Betaproteobacteria</taxon>
        <taxon>Burkholderiales</taxon>
        <taxon>Comamonadaceae</taxon>
        <taxon>Variovorax</taxon>
    </lineage>
</organism>
<protein>
    <submittedName>
        <fullName evidence="1">Uncharacterized protein</fullName>
    </submittedName>
</protein>
<evidence type="ECO:0000313" key="2">
    <source>
        <dbReference type="Proteomes" id="UP001367030"/>
    </source>
</evidence>
<reference evidence="1 2" key="1">
    <citation type="submission" date="2024-03" db="EMBL/GenBank/DDBJ databases">
        <title>Novel species of the genus Variovorax.</title>
        <authorList>
            <person name="Liu Q."/>
            <person name="Xin Y.-H."/>
        </authorList>
    </citation>
    <scope>NUCLEOTIDE SEQUENCE [LARGE SCALE GENOMIC DNA]</scope>
    <source>
        <strain evidence="1 2">KACC 18901</strain>
    </source>
</reference>
<dbReference type="EMBL" id="JBBKZS010000006">
    <property type="protein sequence ID" value="MEJ8856341.1"/>
    <property type="molecule type" value="Genomic_DNA"/>
</dbReference>
<sequence>MRNGIYESSFTTDKGMLGTGAVLIRNQQVYGADDLQFFRGEITQDGEDLRVIMEVSRHNFAASSAFGDATVFTLHWVGKSLADTGFKMSCQPEGVGVTVYVSGRLLKEHE</sequence>
<keyword evidence="2" id="KW-1185">Reference proteome</keyword>
<proteinExistence type="predicted"/>
<dbReference type="Proteomes" id="UP001367030">
    <property type="component" value="Unassembled WGS sequence"/>
</dbReference>
<dbReference type="RefSeq" id="WP_340336405.1">
    <property type="nucleotide sequence ID" value="NZ_JBBKZS010000006.1"/>
</dbReference>
<name>A0ABU8X9P8_9BURK</name>
<evidence type="ECO:0000313" key="1">
    <source>
        <dbReference type="EMBL" id="MEJ8856341.1"/>
    </source>
</evidence>
<comment type="caution">
    <text evidence="1">The sequence shown here is derived from an EMBL/GenBank/DDBJ whole genome shotgun (WGS) entry which is preliminary data.</text>
</comment>
<gene>
    <name evidence="1" type="ORF">WKW79_17300</name>
</gene>
<accession>A0ABU8X9P8</accession>
<dbReference type="InterPro" id="IPR043019">
    <property type="entry name" value="GrlR_sf"/>
</dbReference>
<dbReference type="Gene3D" id="2.40.128.380">
    <property type="entry name" value="T3SS negative regulator GrlR"/>
    <property type="match status" value="1"/>
</dbReference>